<dbReference type="Pfam" id="PF12725">
    <property type="entry name" value="DUF3810"/>
    <property type="match status" value="1"/>
</dbReference>
<evidence type="ECO:0000313" key="2">
    <source>
        <dbReference type="Proteomes" id="UP000429232"/>
    </source>
</evidence>
<dbReference type="Proteomes" id="UP000429232">
    <property type="component" value="Chromosome"/>
</dbReference>
<keyword evidence="2" id="KW-1185">Reference proteome</keyword>
<organism evidence="1 2">
    <name type="scientific">Mucilaginibacter ginkgonis</name>
    <dbReference type="NCBI Taxonomy" id="2682091"/>
    <lineage>
        <taxon>Bacteria</taxon>
        <taxon>Pseudomonadati</taxon>
        <taxon>Bacteroidota</taxon>
        <taxon>Sphingobacteriia</taxon>
        <taxon>Sphingobacteriales</taxon>
        <taxon>Sphingobacteriaceae</taxon>
        <taxon>Mucilaginibacter</taxon>
    </lineage>
</organism>
<name>A0A6I4I1B8_9SPHI</name>
<gene>
    <name evidence="1" type="ORF">GO620_012100</name>
</gene>
<proteinExistence type="predicted"/>
<dbReference type="InterPro" id="IPR024294">
    <property type="entry name" value="DUF3810"/>
</dbReference>
<dbReference type="RefSeq" id="WP_157525618.1">
    <property type="nucleotide sequence ID" value="NZ_CP066775.1"/>
</dbReference>
<reference evidence="1 2" key="1">
    <citation type="submission" date="2020-12" db="EMBL/GenBank/DDBJ databases">
        <title>HMF7856_wgs.fasta genome submission.</title>
        <authorList>
            <person name="Kang H."/>
            <person name="Kim H."/>
            <person name="Joh K."/>
        </authorList>
    </citation>
    <scope>NUCLEOTIDE SEQUENCE [LARGE SCALE GENOMIC DNA]</scope>
    <source>
        <strain evidence="1 2">HMF7856</strain>
    </source>
</reference>
<dbReference type="AlphaFoldDB" id="A0A6I4I1B8"/>
<accession>A0A6I4I1B8</accession>
<dbReference type="KEGG" id="mgik:GO620_012100"/>
<evidence type="ECO:0000313" key="1">
    <source>
        <dbReference type="EMBL" id="QQL48917.1"/>
    </source>
</evidence>
<sequence length="360" mass="41125">MRDNKLTWRNWAKAALLLVPLLLLTLAQPAPNFIERFYSEGLYKGVSSILHFLFSWVPFSIGDIFYIAVIVSSVIAVIVTIRAAIRKNFWLAGKTLFRLVISTELLIIVFYLFWGLNYSRPPAAELLSLQDTSYTLSDVKNVTGMIIDSVNKTRSRINIADLETSDDSIYTTSAEAIRNIAPISSKFKVYLPAVKSSLLSPLLNYMGTSGYFNPFTGEAQVNRLMPVFDKPFTACHEMSHQMGFGREDEANFVGYLAGVNSKNELLKYSAYYEATIEFLRYLHRRDTTSYKLLKSMLSDAVKHDLKTDSLYWTRYSGPLGDMSGRFYDSFLKANKQPAGLRTYNRMIRLTMSWYKKRGIY</sequence>
<protein>
    <submittedName>
        <fullName evidence="1">DUF3810 domain-containing protein</fullName>
    </submittedName>
</protein>
<dbReference type="EMBL" id="CP066775">
    <property type="protein sequence ID" value="QQL48917.1"/>
    <property type="molecule type" value="Genomic_DNA"/>
</dbReference>